<evidence type="ECO:0000256" key="1">
    <source>
        <dbReference type="SAM" id="MobiDB-lite"/>
    </source>
</evidence>
<organism evidence="2 3">
    <name type="scientific">Mycolicibacterium iranicum</name>
    <name type="common">Mycobacterium iranicum</name>
    <dbReference type="NCBI Taxonomy" id="912594"/>
    <lineage>
        <taxon>Bacteria</taxon>
        <taxon>Bacillati</taxon>
        <taxon>Actinomycetota</taxon>
        <taxon>Actinomycetes</taxon>
        <taxon>Mycobacteriales</taxon>
        <taxon>Mycobacteriaceae</taxon>
        <taxon>Mycolicibacterium</taxon>
    </lineage>
</organism>
<keyword evidence="3" id="KW-1185">Reference proteome</keyword>
<dbReference type="EMBL" id="JACHVU010000021">
    <property type="protein sequence ID" value="MBB2993658.1"/>
    <property type="molecule type" value="Genomic_DNA"/>
</dbReference>
<dbReference type="RefSeq" id="WP_183474292.1">
    <property type="nucleotide sequence ID" value="NZ_JACHVU010000021.1"/>
</dbReference>
<proteinExistence type="predicted"/>
<protein>
    <submittedName>
        <fullName evidence="2">ABC-type oligopeptide transport system substrate-binding subunit</fullName>
    </submittedName>
</protein>
<dbReference type="PROSITE" id="PS51257">
    <property type="entry name" value="PROKAR_LIPOPROTEIN"/>
    <property type="match status" value="1"/>
</dbReference>
<accession>A0A839QC02</accession>
<name>A0A839QC02_MYCIR</name>
<reference evidence="2 3" key="1">
    <citation type="submission" date="2020-08" db="EMBL/GenBank/DDBJ databases">
        <title>The Agave Microbiome: Exploring the role of microbial communities in plant adaptations to desert environments.</title>
        <authorList>
            <person name="Partida-Martinez L.P."/>
        </authorList>
    </citation>
    <scope>NUCLEOTIDE SEQUENCE [LARGE SCALE GENOMIC DNA]</scope>
    <source>
        <strain evidence="2 3">AT2.18</strain>
    </source>
</reference>
<feature type="region of interest" description="Disordered" evidence="1">
    <location>
        <begin position="36"/>
        <end position="58"/>
    </location>
</feature>
<comment type="caution">
    <text evidence="2">The sequence shown here is derived from an EMBL/GenBank/DDBJ whole genome shotgun (WGS) entry which is preliminary data.</text>
</comment>
<dbReference type="Proteomes" id="UP000550501">
    <property type="component" value="Unassembled WGS sequence"/>
</dbReference>
<sequence>MGDSRQKPITLRNVIATIAGFTGLMLITACSTSDTSTGSTSANASPTVPAATAAPGGTVAPATTEAVSTRYAQQIETAVLDGLMDNDYNRPAAFKDMCTTVVVWACAIGKIESDDPGSVNITLAPESVWIGKWEGSTDWYDFGEHVARGVYNFTQGVQPPLTQIDVLTSTGDIAYLGNY</sequence>
<dbReference type="AlphaFoldDB" id="A0A839QC02"/>
<gene>
    <name evidence="2" type="ORF">FHR72_005169</name>
</gene>
<evidence type="ECO:0000313" key="3">
    <source>
        <dbReference type="Proteomes" id="UP000550501"/>
    </source>
</evidence>
<evidence type="ECO:0000313" key="2">
    <source>
        <dbReference type="EMBL" id="MBB2993658.1"/>
    </source>
</evidence>